<evidence type="ECO:0000313" key="1">
    <source>
        <dbReference type="EMBL" id="KAJ7551204.1"/>
    </source>
</evidence>
<gene>
    <name evidence="1" type="ORF">O6H91_06G004500</name>
</gene>
<name>A0ACC2DA38_DIPCM</name>
<protein>
    <submittedName>
        <fullName evidence="1">Uncharacterized protein</fullName>
    </submittedName>
</protein>
<sequence length="958" mass="108710">MGAGSLPCLNLLQEGQKKNVSLLKSAQDYLQQWSNRFDKSSPQKDFWCPNSEKRYKMPPLWVDTLLDPSRVTRRWDTYASSEAEQEKRWRQFFSEPSKWWDHRFDKRTAKYPDFKHKETDVALWINGRSTPDWVKAKVVSLLPGTVQRSVFSWNTMLTRFMKFGQHRQVLERWEEMQKEDIYPDSFTYVQVLKACTGLLELEIGRRIHRDVMESGSKSDIFVCNSLIDMYSKCGSLEDACKVFKNMPIPDVVCWSTMIMGYVKCGQGSKALQLFFQMQREDVQPDIITFVNVLSACTSSAALEEGRHIHAHVIRYGFEYDIFVGSCLVDMYNKCGSIEDAIEVFQTMSTRNVVSWSSMIVGYTDCNQGEKAVSLFSQMQLERVNPDRVTFMAVLNACASTEALEEGRCVHAQVIEKRYVSDVFVGSSLIDMYSKCGSLEDATQVFHSMPDCNTVSWNAMIGACVKNSQEEKALVLFQQMQREKVESDNTTYVYVLNACARLLELDFGTYTHMLISRSKYKSDFFVGSCLCEMYAHCGSIVDACRVFNNMPTQDLVSWSAILLGHSKLGEEKSALKLFKLMQQAGVAGDAVTFVSVLHVCASLAAIKEGRYVHLKVIQYGCESDVLVASSLIEMYSKCGRIDEAERVFNSMPILTLTAWNAMLDGYGIHGLGKQALRLCDEMGKQVQMDSATFVTLLSACSHTGFVDEGHCYFELMSPVFDVATTVGHYSCMVDLLGRGGYLDEAEDMINRMAHQPEIPIWMALLGACRVHGNVEMGERIALQVLELDPHNASCYVLLSNVYAAAGNWESRIKVQKLRKERHLHKEAGCTWIEVNGEVHRFFVADTEHPRIIEIQEELRKLSLQMKKAGYVPDKRFEIRDREEGGHSSCQHSERLAIAFGLISTPSGSQLHIFKNLRVCEDCHTASKYISRIAGRSLVVRDANRFHHFVDGICSCGDYW</sequence>
<reference evidence="2" key="1">
    <citation type="journal article" date="2024" name="Proc. Natl. Acad. Sci. U.S.A.">
        <title>Extraordinary preservation of gene collinearity over three hundred million years revealed in homosporous lycophytes.</title>
        <authorList>
            <person name="Li C."/>
            <person name="Wickell D."/>
            <person name="Kuo L.Y."/>
            <person name="Chen X."/>
            <person name="Nie B."/>
            <person name="Liao X."/>
            <person name="Peng D."/>
            <person name="Ji J."/>
            <person name="Jenkins J."/>
            <person name="Williams M."/>
            <person name="Shu S."/>
            <person name="Plott C."/>
            <person name="Barry K."/>
            <person name="Rajasekar S."/>
            <person name="Grimwood J."/>
            <person name="Han X."/>
            <person name="Sun S."/>
            <person name="Hou Z."/>
            <person name="He W."/>
            <person name="Dai G."/>
            <person name="Sun C."/>
            <person name="Schmutz J."/>
            <person name="Leebens-Mack J.H."/>
            <person name="Li F.W."/>
            <person name="Wang L."/>
        </authorList>
    </citation>
    <scope>NUCLEOTIDE SEQUENCE [LARGE SCALE GENOMIC DNA]</scope>
    <source>
        <strain evidence="2">cv. PW_Plant_1</strain>
    </source>
</reference>
<organism evidence="1 2">
    <name type="scientific">Diphasiastrum complanatum</name>
    <name type="common">Issler's clubmoss</name>
    <name type="synonym">Lycopodium complanatum</name>
    <dbReference type="NCBI Taxonomy" id="34168"/>
    <lineage>
        <taxon>Eukaryota</taxon>
        <taxon>Viridiplantae</taxon>
        <taxon>Streptophyta</taxon>
        <taxon>Embryophyta</taxon>
        <taxon>Tracheophyta</taxon>
        <taxon>Lycopodiopsida</taxon>
        <taxon>Lycopodiales</taxon>
        <taxon>Lycopodiaceae</taxon>
        <taxon>Lycopodioideae</taxon>
        <taxon>Diphasiastrum</taxon>
    </lineage>
</organism>
<dbReference type="EMBL" id="CM055097">
    <property type="protein sequence ID" value="KAJ7551204.1"/>
    <property type="molecule type" value="Genomic_DNA"/>
</dbReference>
<keyword evidence="2" id="KW-1185">Reference proteome</keyword>
<evidence type="ECO:0000313" key="2">
    <source>
        <dbReference type="Proteomes" id="UP001162992"/>
    </source>
</evidence>
<proteinExistence type="predicted"/>
<accession>A0ACC2DA38</accession>
<comment type="caution">
    <text evidence="1">The sequence shown here is derived from an EMBL/GenBank/DDBJ whole genome shotgun (WGS) entry which is preliminary data.</text>
</comment>
<dbReference type="Proteomes" id="UP001162992">
    <property type="component" value="Chromosome 6"/>
</dbReference>